<feature type="compositionally biased region" description="Acidic residues" evidence="1">
    <location>
        <begin position="22"/>
        <end position="54"/>
    </location>
</feature>
<name>A0A6C0HJP2_9ZZZZ</name>
<protein>
    <recommendedName>
        <fullName evidence="3">Helicase ATP-binding domain-containing protein</fullName>
    </recommendedName>
</protein>
<evidence type="ECO:0000256" key="1">
    <source>
        <dbReference type="SAM" id="MobiDB-lite"/>
    </source>
</evidence>
<dbReference type="SUPFAM" id="SSF52540">
    <property type="entry name" value="P-loop containing nucleoside triphosphate hydrolases"/>
    <property type="match status" value="2"/>
</dbReference>
<dbReference type="EMBL" id="MN739974">
    <property type="protein sequence ID" value="QHT80590.1"/>
    <property type="molecule type" value="Genomic_DNA"/>
</dbReference>
<evidence type="ECO:0000313" key="2">
    <source>
        <dbReference type="EMBL" id="QHT80590.1"/>
    </source>
</evidence>
<feature type="region of interest" description="Disordered" evidence="1">
    <location>
        <begin position="1"/>
        <end position="129"/>
    </location>
</feature>
<organism evidence="2">
    <name type="scientific">viral metagenome</name>
    <dbReference type="NCBI Taxonomy" id="1070528"/>
    <lineage>
        <taxon>unclassified sequences</taxon>
        <taxon>metagenomes</taxon>
        <taxon>organismal metagenomes</taxon>
    </lineage>
</organism>
<accession>A0A6C0HJP2</accession>
<proteinExistence type="predicted"/>
<sequence>MAASTVINPSIEQASRVQPIGESDEKESEEYASDFETEPVYEQSDESQASEESESSTSNIESDEPESKEPESEEPESEEPESEEPESEEPESEEPESEEPESEEPESNESESEEPESNEEPLPAAPLPVAPLPAAPLPVAPLPVAPLPVAPLPVAPVEPSKSITRIKRPTFVGSKPSAYASVLDSELLELWDTTTDYNKRDEIIVAMKQRNLFPSEKMTQWEYETGAYPDTIDPEFLQKLLTKREFADSLQTSWIPNFDPCDENVHFEVTPVQRFVTNFMSPKTPYMSALLYHGVGVGKTCGAIQITEAWLEFYPNQEVYIVAPPTIQLGFFKTIFDIDRVALGVEGEPNTAAQCTGTTYMKLTNTLYERDKIKIDRAVQKFIRRRYKIMGYVAFANYITDITDAGIPQHVSEDDRLMFRKKNIRSHFSGRLLIVDEAHNLRDIAGTEQKSMEVAKEEEDSAAGKLLTPLLMDVLEYSEGMKFCALTATPMYNSYEEIIFMLNLLHLNDKKGLIRTPDVFDMDGNITKRGETILAASARRYVSFMRGENPRSFPIRLFPEDIPQLESYPIKNPRGVTVNEGEKKYFQKLPMVPVLLSGDTLRASVQFMNELAPGGEGLNTVMLEKLVHAGNFIVPATDSTRGDTTEMYTIRTDRDSLLTVFDREGSGSSIRYRAKPAVGARWLAEGALEAASPKFQFLLSRIRRTEGCIFVYSRFVNGGALPLALVLEANGYTPYHGKPLLADGIQAPGGKQCAGCYRKQQEHNGVKDHLFSPAYYGMLTGNSDISPNNEATILRQKAFDNKDGMQLKIIIGSQIASEGVDLRFIRETHILDSWFHLNKTEQIIGRSIRFLSHCKLPKEKRNTTIYLYAAVLPSDRESADLYSYRVGFKKAVLIGKVTRLMKQSAIDCNLNQQAIVIRGEPSVKQEDSQRKIRPTVNINDTPFTAICDWIETCDYTCKPQINVTTLPIDDSTYDEYSARWRMEQLKQFIRERFEDQPFYQSEDLWNLFASTKAPLITVTDILKEITNNKSFQVRHEGINGYIRFCNGYYIFQPNIYADLTIPLAIRVASFPVKRDQYLPMAYEHIEYVEEKHSSVVEKQSIASLWNAIVKWCTSLSAHTGFVPVPYEINQRRLEASHDNREILDMYQKILETIGAFYESFDKYNNAAAFRKVLLHYFWDEWLSVDEQKELAMLKLDGVSECIQENEHMFGTMIIRRWLNPKTGLIDMVCDGKECSASIIDQVNQSKSDKLRQLTLTKQNTGHLYGFIVPKDGEFVFKTNEQTDGGWISKRGKECINVSNKPQQREYLLRIGDELKTAHGSDCHLDRDTILESPKIKNSVRACTIMNLFLRFLDAEGLNRKRWFFRPVVAYYTNHRGMIRSDAKKK</sequence>
<dbReference type="InterPro" id="IPR027417">
    <property type="entry name" value="P-loop_NTPase"/>
</dbReference>
<evidence type="ECO:0008006" key="3">
    <source>
        <dbReference type="Google" id="ProtNLM"/>
    </source>
</evidence>
<reference evidence="2" key="1">
    <citation type="journal article" date="2020" name="Nature">
        <title>Giant virus diversity and host interactions through global metagenomics.</title>
        <authorList>
            <person name="Schulz F."/>
            <person name="Roux S."/>
            <person name="Paez-Espino D."/>
            <person name="Jungbluth S."/>
            <person name="Walsh D.A."/>
            <person name="Denef V.J."/>
            <person name="McMahon K.D."/>
            <person name="Konstantinidis K.T."/>
            <person name="Eloe-Fadrosh E.A."/>
            <person name="Kyrpides N.C."/>
            <person name="Woyke T."/>
        </authorList>
    </citation>
    <scope>NUCLEOTIDE SEQUENCE</scope>
    <source>
        <strain evidence="2">GVMAG-M-3300023184-121</strain>
    </source>
</reference>
<feature type="compositionally biased region" description="Acidic residues" evidence="1">
    <location>
        <begin position="71"/>
        <end position="119"/>
    </location>
</feature>
<dbReference type="Gene3D" id="3.40.50.300">
    <property type="entry name" value="P-loop containing nucleotide triphosphate hydrolases"/>
    <property type="match status" value="1"/>
</dbReference>
<feature type="compositionally biased region" description="Polar residues" evidence="1">
    <location>
        <begin position="1"/>
        <end position="16"/>
    </location>
</feature>